<comment type="pathway">
    <text evidence="1 9 11">Cofactor biosynthesis; thiamine diphosphate biosynthesis; thiamine phosphate from 4-amino-2-methyl-5-diphosphomethylpyrimidine and 4-methyl-5-(2-phosphoethyl)-thiazole: step 1/1.</text>
</comment>
<dbReference type="AlphaFoldDB" id="W8T6M0"/>
<evidence type="ECO:0000259" key="12">
    <source>
        <dbReference type="Pfam" id="PF02581"/>
    </source>
</evidence>
<comment type="function">
    <text evidence="9">Condenses 4-methyl-5-(beta-hydroxyethyl)thiazole monophosphate (THZ-P) and 2-methyl-4-amino-5-hydroxymethyl pyrimidine pyrophosphate (HMP-PP) to form thiamine monophosphate (TMP).</text>
</comment>
<dbReference type="HAMAP" id="MF_00097">
    <property type="entry name" value="TMP_synthase"/>
    <property type="match status" value="1"/>
</dbReference>
<dbReference type="EC" id="2.5.1.3" evidence="9"/>
<feature type="binding site" evidence="9">
    <location>
        <begin position="185"/>
        <end position="186"/>
    </location>
    <ligand>
        <name>2-[(2R,5Z)-2-carboxy-4-methylthiazol-5(2H)-ylidene]ethyl phosphate</name>
        <dbReference type="ChEBI" id="CHEBI:62899"/>
    </ligand>
</feature>
<feature type="binding site" evidence="9">
    <location>
        <position position="165"/>
    </location>
    <ligand>
        <name>2-[(2R,5Z)-2-carboxy-4-methylthiazol-5(2H)-ylidene]ethyl phosphate</name>
        <dbReference type="ChEBI" id="CHEBI:62899"/>
    </ligand>
</feature>
<dbReference type="GO" id="GO:0005737">
    <property type="term" value="C:cytoplasm"/>
    <property type="evidence" value="ECO:0007669"/>
    <property type="project" value="TreeGrafter"/>
</dbReference>
<comment type="catalytic activity">
    <reaction evidence="7 9 10">
        <text>2-(2-carboxy-4-methylthiazol-5-yl)ethyl phosphate + 4-amino-2-methyl-5-(diphosphooxymethyl)pyrimidine + 2 H(+) = thiamine phosphate + CO2 + diphosphate</text>
        <dbReference type="Rhea" id="RHEA:47848"/>
        <dbReference type="ChEBI" id="CHEBI:15378"/>
        <dbReference type="ChEBI" id="CHEBI:16526"/>
        <dbReference type="ChEBI" id="CHEBI:33019"/>
        <dbReference type="ChEBI" id="CHEBI:37575"/>
        <dbReference type="ChEBI" id="CHEBI:57841"/>
        <dbReference type="ChEBI" id="CHEBI:62890"/>
        <dbReference type="EC" id="2.5.1.3"/>
    </reaction>
</comment>
<keyword evidence="14" id="KW-1185">Reference proteome</keyword>
<reference evidence="13 14" key="1">
    <citation type="journal article" date="2014" name="Genome Announc.">
        <title>Complete Genome Sequence of Amino Acid-Utilizing Eubacterium acidaminophilum al-2 (DSM 3953).</title>
        <authorList>
            <person name="Poehlein A."/>
            <person name="Andreesen J.R."/>
            <person name="Daniel R."/>
        </authorList>
    </citation>
    <scope>NUCLEOTIDE SEQUENCE [LARGE SCALE GENOMIC DNA]</scope>
    <source>
        <strain evidence="13 14">DSM 3953</strain>
    </source>
</reference>
<comment type="catalytic activity">
    <reaction evidence="6 9 10">
        <text>4-methyl-5-(2-phosphooxyethyl)-thiazole + 4-amino-2-methyl-5-(diphosphooxymethyl)pyrimidine + H(+) = thiamine phosphate + diphosphate</text>
        <dbReference type="Rhea" id="RHEA:22328"/>
        <dbReference type="ChEBI" id="CHEBI:15378"/>
        <dbReference type="ChEBI" id="CHEBI:33019"/>
        <dbReference type="ChEBI" id="CHEBI:37575"/>
        <dbReference type="ChEBI" id="CHEBI:57841"/>
        <dbReference type="ChEBI" id="CHEBI:58296"/>
        <dbReference type="EC" id="2.5.1.3"/>
    </reaction>
</comment>
<keyword evidence="5 9" id="KW-0784">Thiamine biosynthesis</keyword>
<dbReference type="InterPro" id="IPR034291">
    <property type="entry name" value="TMP_synthase"/>
</dbReference>
<dbReference type="STRING" id="1286171.EAL2_c21130"/>
<comment type="similarity">
    <text evidence="9 10">Belongs to the thiamine-phosphate synthase family.</text>
</comment>
<proteinExistence type="inferred from homology"/>
<feature type="binding site" evidence="9">
    <location>
        <position position="70"/>
    </location>
    <ligand>
        <name>4-amino-2-methyl-5-(diphosphooxymethyl)pyrimidine</name>
        <dbReference type="ChEBI" id="CHEBI:57841"/>
    </ligand>
</feature>
<evidence type="ECO:0000256" key="6">
    <source>
        <dbReference type="ARBA" id="ARBA00047334"/>
    </source>
</evidence>
<keyword evidence="4 9" id="KW-0460">Magnesium</keyword>
<evidence type="ECO:0000256" key="9">
    <source>
        <dbReference type="HAMAP-Rule" id="MF_00097"/>
    </source>
</evidence>
<keyword evidence="3 9" id="KW-0479">Metal-binding</keyword>
<feature type="binding site" evidence="9">
    <location>
        <position position="138"/>
    </location>
    <ligand>
        <name>4-amino-2-methyl-5-(diphosphooxymethyl)pyrimidine</name>
        <dbReference type="ChEBI" id="CHEBI:57841"/>
    </ligand>
</feature>
<evidence type="ECO:0000256" key="5">
    <source>
        <dbReference type="ARBA" id="ARBA00022977"/>
    </source>
</evidence>
<dbReference type="UniPathway" id="UPA00060">
    <property type="reaction ID" value="UER00141"/>
</dbReference>
<dbReference type="GO" id="GO:0009229">
    <property type="term" value="P:thiamine diphosphate biosynthetic process"/>
    <property type="evidence" value="ECO:0007669"/>
    <property type="project" value="UniProtKB-UniRule"/>
</dbReference>
<organism evidence="13 14">
    <name type="scientific">Peptoclostridium acidaminophilum DSM 3953</name>
    <dbReference type="NCBI Taxonomy" id="1286171"/>
    <lineage>
        <taxon>Bacteria</taxon>
        <taxon>Bacillati</taxon>
        <taxon>Bacillota</taxon>
        <taxon>Clostridia</taxon>
        <taxon>Peptostreptococcales</taxon>
        <taxon>Peptoclostridiaceae</taxon>
        <taxon>Peptoclostridium</taxon>
    </lineage>
</organism>
<dbReference type="InterPro" id="IPR036206">
    <property type="entry name" value="ThiamineP_synth_sf"/>
</dbReference>
<evidence type="ECO:0000256" key="11">
    <source>
        <dbReference type="RuleBase" id="RU004253"/>
    </source>
</evidence>
<evidence type="ECO:0000256" key="8">
    <source>
        <dbReference type="ARBA" id="ARBA00047883"/>
    </source>
</evidence>
<dbReference type="NCBIfam" id="TIGR00693">
    <property type="entry name" value="thiE"/>
    <property type="match status" value="1"/>
</dbReference>
<feature type="binding site" evidence="9">
    <location>
        <begin position="135"/>
        <end position="137"/>
    </location>
    <ligand>
        <name>2-[(2R,5Z)-2-carboxy-4-methylthiazol-5(2H)-ylidene]ethyl phosphate</name>
        <dbReference type="ChEBI" id="CHEBI:62899"/>
    </ligand>
</feature>
<dbReference type="PANTHER" id="PTHR20857:SF23">
    <property type="entry name" value="THIAMINE BIOSYNTHETIC BIFUNCTIONAL ENZYME"/>
    <property type="match status" value="1"/>
</dbReference>
<protein>
    <recommendedName>
        <fullName evidence="9">Thiamine-phosphate synthase</fullName>
        <shortName evidence="9">TP synthase</shortName>
        <shortName evidence="9">TPS</shortName>
        <ecNumber evidence="9">2.5.1.3</ecNumber>
    </recommendedName>
    <alternativeName>
        <fullName evidence="9">Thiamine-phosphate pyrophosphorylase</fullName>
        <shortName evidence="9">TMP pyrophosphorylase</shortName>
        <shortName evidence="9">TMP-PPase</shortName>
    </alternativeName>
</protein>
<feature type="binding site" evidence="9">
    <location>
        <position position="71"/>
    </location>
    <ligand>
        <name>Mg(2+)</name>
        <dbReference type="ChEBI" id="CHEBI:18420"/>
    </ligand>
</feature>
<comment type="cofactor">
    <cofactor evidence="9">
        <name>Mg(2+)</name>
        <dbReference type="ChEBI" id="CHEBI:18420"/>
    </cofactor>
    <text evidence="9">Binds 1 Mg(2+) ion per subunit.</text>
</comment>
<dbReference type="GO" id="GO:0009228">
    <property type="term" value="P:thiamine biosynthetic process"/>
    <property type="evidence" value="ECO:0007669"/>
    <property type="project" value="UniProtKB-KW"/>
</dbReference>
<evidence type="ECO:0000256" key="3">
    <source>
        <dbReference type="ARBA" id="ARBA00022723"/>
    </source>
</evidence>
<feature type="domain" description="Thiamine phosphate synthase/TenI" evidence="12">
    <location>
        <begin position="9"/>
        <end position="188"/>
    </location>
</feature>
<name>W8T6M0_PEPAC</name>
<evidence type="ECO:0000256" key="1">
    <source>
        <dbReference type="ARBA" id="ARBA00005165"/>
    </source>
</evidence>
<dbReference type="GO" id="GO:0004789">
    <property type="term" value="F:thiamine-phosphate diphosphorylase activity"/>
    <property type="evidence" value="ECO:0007669"/>
    <property type="project" value="UniProtKB-UniRule"/>
</dbReference>
<dbReference type="InterPro" id="IPR022998">
    <property type="entry name" value="ThiamineP_synth_TenI"/>
</dbReference>
<evidence type="ECO:0000256" key="7">
    <source>
        <dbReference type="ARBA" id="ARBA00047851"/>
    </source>
</evidence>
<dbReference type="eggNOG" id="COG0352">
    <property type="taxonomic scope" value="Bacteria"/>
</dbReference>
<evidence type="ECO:0000313" key="13">
    <source>
        <dbReference type="EMBL" id="AHM57394.1"/>
    </source>
</evidence>
<dbReference type="CDD" id="cd00564">
    <property type="entry name" value="TMP_TenI"/>
    <property type="match status" value="1"/>
</dbReference>
<gene>
    <name evidence="9 13" type="primary">thiE</name>
    <name evidence="13" type="ORF">EAL2_c21130</name>
</gene>
<dbReference type="FunFam" id="3.20.20.70:FF:000096">
    <property type="entry name" value="Thiamine-phosphate synthase"/>
    <property type="match status" value="1"/>
</dbReference>
<dbReference type="RefSeq" id="WP_025436319.1">
    <property type="nucleotide sequence ID" value="NZ_CP007452.1"/>
</dbReference>
<accession>W8T6M0</accession>
<dbReference type="Proteomes" id="UP000019591">
    <property type="component" value="Chromosome"/>
</dbReference>
<feature type="binding site" evidence="9">
    <location>
        <begin position="38"/>
        <end position="42"/>
    </location>
    <ligand>
        <name>4-amino-2-methyl-5-(diphosphooxymethyl)pyrimidine</name>
        <dbReference type="ChEBI" id="CHEBI:57841"/>
    </ligand>
</feature>
<dbReference type="EMBL" id="CP007452">
    <property type="protein sequence ID" value="AHM57394.1"/>
    <property type="molecule type" value="Genomic_DNA"/>
</dbReference>
<dbReference type="Pfam" id="PF02581">
    <property type="entry name" value="TMP-TENI"/>
    <property type="match status" value="1"/>
</dbReference>
<evidence type="ECO:0000256" key="4">
    <source>
        <dbReference type="ARBA" id="ARBA00022842"/>
    </source>
</evidence>
<feature type="binding site" evidence="9">
    <location>
        <position position="109"/>
    </location>
    <ligand>
        <name>4-amino-2-methyl-5-(diphosphooxymethyl)pyrimidine</name>
        <dbReference type="ChEBI" id="CHEBI:57841"/>
    </ligand>
</feature>
<comment type="catalytic activity">
    <reaction evidence="8 9 10">
        <text>2-[(2R,5Z)-2-carboxy-4-methylthiazol-5(2H)-ylidene]ethyl phosphate + 4-amino-2-methyl-5-(diphosphooxymethyl)pyrimidine + 2 H(+) = thiamine phosphate + CO2 + diphosphate</text>
        <dbReference type="Rhea" id="RHEA:47844"/>
        <dbReference type="ChEBI" id="CHEBI:15378"/>
        <dbReference type="ChEBI" id="CHEBI:16526"/>
        <dbReference type="ChEBI" id="CHEBI:33019"/>
        <dbReference type="ChEBI" id="CHEBI:37575"/>
        <dbReference type="ChEBI" id="CHEBI:57841"/>
        <dbReference type="ChEBI" id="CHEBI:62899"/>
        <dbReference type="EC" id="2.5.1.3"/>
    </reaction>
</comment>
<dbReference type="PATRIC" id="fig|1286171.3.peg.2061"/>
<dbReference type="SUPFAM" id="SSF51391">
    <property type="entry name" value="Thiamin phosphate synthase"/>
    <property type="match status" value="1"/>
</dbReference>
<dbReference type="OrthoDB" id="9812206at2"/>
<feature type="binding site" evidence="9">
    <location>
        <position position="90"/>
    </location>
    <ligand>
        <name>Mg(2+)</name>
        <dbReference type="ChEBI" id="CHEBI:18420"/>
    </ligand>
</feature>
<evidence type="ECO:0000313" key="14">
    <source>
        <dbReference type="Proteomes" id="UP000019591"/>
    </source>
</evidence>
<dbReference type="Gene3D" id="3.20.20.70">
    <property type="entry name" value="Aldolase class I"/>
    <property type="match status" value="1"/>
</dbReference>
<dbReference type="KEGG" id="eac:EAL2_c21130"/>
<evidence type="ECO:0000256" key="2">
    <source>
        <dbReference type="ARBA" id="ARBA00022679"/>
    </source>
</evidence>
<evidence type="ECO:0000256" key="10">
    <source>
        <dbReference type="RuleBase" id="RU003826"/>
    </source>
</evidence>
<dbReference type="PANTHER" id="PTHR20857">
    <property type="entry name" value="THIAMINE-PHOSPHATE PYROPHOSPHORYLASE"/>
    <property type="match status" value="1"/>
</dbReference>
<keyword evidence="2 9" id="KW-0808">Transferase</keyword>
<sequence>MKNKLDYSLYLVTDRTLCRGEFIECIEAAIRGGVSVVQLREKDASSAEFYSIALELRKLTRSYGVPFIINDRADIALAVDADGLHIGQSDMPLDVARSILGSEKIIGVSASCVDDALLALEEGADYLGVGAVFPTGTKSDADSVGIDELRRIKDSVDIPVVAIGGINEINAHIPMSAGIDGISVVSAIVASPSPLDSSKRLLDIVKKSKNI</sequence>
<dbReference type="InterPro" id="IPR013785">
    <property type="entry name" value="Aldolase_TIM"/>
</dbReference>
<dbReference type="HOGENOM" id="CLU_018272_3_2_9"/>
<dbReference type="GO" id="GO:0000287">
    <property type="term" value="F:magnesium ion binding"/>
    <property type="evidence" value="ECO:0007669"/>
    <property type="project" value="UniProtKB-UniRule"/>
</dbReference>